<dbReference type="AlphaFoldDB" id="A0A380HIK9"/>
<dbReference type="RefSeq" id="WP_115340404.1">
    <property type="nucleotide sequence ID" value="NZ_JAPNNC010000002.1"/>
</dbReference>
<dbReference type="Proteomes" id="UP000254707">
    <property type="component" value="Unassembled WGS sequence"/>
</dbReference>
<protein>
    <submittedName>
        <fullName evidence="1">Uncharacterized protein</fullName>
    </submittedName>
</protein>
<name>A0A380HIK9_STASA</name>
<accession>A0A380HIK9</accession>
<dbReference type="EMBL" id="UHED01000001">
    <property type="protein sequence ID" value="SUM81701.1"/>
    <property type="molecule type" value="Genomic_DNA"/>
</dbReference>
<organism evidence="1 2">
    <name type="scientific">Staphylococcus saprophyticus</name>
    <dbReference type="NCBI Taxonomy" id="29385"/>
    <lineage>
        <taxon>Bacteria</taxon>
        <taxon>Bacillati</taxon>
        <taxon>Bacillota</taxon>
        <taxon>Bacilli</taxon>
        <taxon>Bacillales</taxon>
        <taxon>Staphylococcaceae</taxon>
        <taxon>Staphylococcus</taxon>
    </lineage>
</organism>
<evidence type="ECO:0000313" key="1">
    <source>
        <dbReference type="EMBL" id="SUM81701.1"/>
    </source>
</evidence>
<proteinExistence type="predicted"/>
<evidence type="ECO:0000313" key="2">
    <source>
        <dbReference type="Proteomes" id="UP000254707"/>
    </source>
</evidence>
<reference evidence="1 2" key="1">
    <citation type="submission" date="2018-06" db="EMBL/GenBank/DDBJ databases">
        <authorList>
            <consortium name="Pathogen Informatics"/>
            <person name="Doyle S."/>
        </authorList>
    </citation>
    <scope>NUCLEOTIDE SEQUENCE [LARGE SCALE GENOMIC DNA]</scope>
    <source>
        <strain evidence="1 2">NCTC7688</strain>
    </source>
</reference>
<gene>
    <name evidence="1" type="ORF">NCTC7688_00193</name>
</gene>
<sequence length="285" mass="33195">MIYDKDVAFPYPVLTNSSNGYVDCSFEFDINDLYDDGRNFIFEITYNIKNNFIKTLINESKAIIVFIVYSQDNYFKRLTANQNKIIIPKSKISLSNRTTIQLHIQSLEEISMSNCNELAPFYDKYKDQIKLSKHVLLGYSNLVKYQGSEYSSLELFKQSVNREYKNAFEVELNEDSIVLKFNDSKYIIANESSTNLFNMYLFVGLSRALHAFIMNNNTENEEFIELQSLNEHQMNNLDSKLLSLMLNKGIKEIDYESIDSIIAKISNNIIEKYVNSIERIMNYGN</sequence>